<evidence type="ECO:0000313" key="2">
    <source>
        <dbReference type="Proteomes" id="UP000268891"/>
    </source>
</evidence>
<dbReference type="Proteomes" id="UP000268891">
    <property type="component" value="Unassembled WGS sequence"/>
</dbReference>
<name>A0ACD2EIB1_9MYCO</name>
<sequence>MLIGAGVTGLLAVALLVILVLRGVVGGSGPVQLDVGRAQDGVRSVLTDPINGYGRDDVSAVRCNNGVNPTVRKGGTFTCAVTVDGAQRQVLVEFSDDAGTYAVDRPR</sequence>
<organism evidence="1 2">
    <name type="scientific">Mycolicibacter terrae</name>
    <dbReference type="NCBI Taxonomy" id="1788"/>
    <lineage>
        <taxon>Bacteria</taxon>
        <taxon>Bacillati</taxon>
        <taxon>Actinomycetota</taxon>
        <taxon>Actinomycetes</taxon>
        <taxon>Mycobacteriales</taxon>
        <taxon>Mycobacteriaceae</taxon>
        <taxon>Mycolicibacter</taxon>
    </lineage>
</organism>
<evidence type="ECO:0000313" key="1">
    <source>
        <dbReference type="EMBL" id="RRR40999.1"/>
    </source>
</evidence>
<protein>
    <submittedName>
        <fullName evidence="1">DUF4333 domain-containing protein</fullName>
    </submittedName>
</protein>
<gene>
    <name evidence="1" type="ORF">EHH44_19440</name>
</gene>
<proteinExistence type="predicted"/>
<accession>A0ACD2EIB1</accession>
<comment type="caution">
    <text evidence="1">The sequence shown here is derived from an EMBL/GenBank/DDBJ whole genome shotgun (WGS) entry which is preliminary data.</text>
</comment>
<reference evidence="1" key="1">
    <citation type="submission" date="2018-11" db="EMBL/GenBank/DDBJ databases">
        <authorList>
            <person name="Sattar A."/>
            <person name="Zunita Z."/>
            <person name="Jalila A."/>
            <person name="Saleha A.A."/>
        </authorList>
    </citation>
    <scope>NUCLEOTIDE SEQUENCE</scope>
    <source>
        <strain evidence="1">F12-74</strain>
    </source>
</reference>
<dbReference type="EMBL" id="RRZR01000060">
    <property type="protein sequence ID" value="RRR40999.1"/>
    <property type="molecule type" value="Genomic_DNA"/>
</dbReference>
<keyword evidence="2" id="KW-1185">Reference proteome</keyword>